<evidence type="ECO:0000259" key="3">
    <source>
        <dbReference type="PROSITE" id="PS50885"/>
    </source>
</evidence>
<dbReference type="GO" id="GO:0007165">
    <property type="term" value="P:signal transduction"/>
    <property type="evidence" value="ECO:0007669"/>
    <property type="project" value="InterPro"/>
</dbReference>
<feature type="domain" description="HAMP" evidence="3">
    <location>
        <begin position="331"/>
        <end position="369"/>
    </location>
</feature>
<dbReference type="PANTHER" id="PTHR32089:SF120">
    <property type="entry name" value="METHYL-ACCEPTING CHEMOTAXIS PROTEIN TLPQ"/>
    <property type="match status" value="1"/>
</dbReference>
<dbReference type="GO" id="GO:0016020">
    <property type="term" value="C:membrane"/>
    <property type="evidence" value="ECO:0007669"/>
    <property type="project" value="InterPro"/>
</dbReference>
<sequence>MSNTQTYNQNPLRIRSSLRRGGSLLIDLPIGTRLTLGFLAAALIAALVTGATGLQRSQSLSRQSEFYHSLLTTNTSLNTGTQYLQLIKTETQSILALLQTPAPSNETLQSEKDALKNLISRYDGLLTDYLNHDVLEKNADQQSILAINGSSNQLIHQQNILAASAQRTWLTHKNALTEILHDFDNKDITRANNLEQVQIELTNSDATSATRALIQFNVHLTDSINAAQTIEFQNQIITTVIGSIIAFILILIIGLVISGTIVRRLRSLREVTQAVEQGQFDRRVNVIGRDEIADVSGSVNAMLEAIVGLLDETRNQRDALTNAAEHLFTDMRVVSAGDLRINAPVSNDPIGMLANAFNFTVGRFRRFVQRTKTTAEQLDVIARQQTERSESFTQALLQVKTVNKAAVVVDATNVGNKSNPGNMEKVDGQQAALLNQLRQIRELMHQVSNDEILQHMRTTLGISEQVSNTIDRLSKLPKTASTLNMSAEELRVHFVEDLRTLDNLNKRLLQEIQISQRTTARGFEEIEKEMAQITAKARLLKPQSSDAATPRANTEAIQEIVKHSTQFANEMHALARQITQMAQEIRTGIVNFQLDTVDSGSNFPVLSQPGFAQNAPTQNSPTVPRRKNSMGLLEIR</sequence>
<organism evidence="4 5">
    <name type="scientific">Dictyobacter kobayashii</name>
    <dbReference type="NCBI Taxonomy" id="2014872"/>
    <lineage>
        <taxon>Bacteria</taxon>
        <taxon>Bacillati</taxon>
        <taxon>Chloroflexota</taxon>
        <taxon>Ktedonobacteria</taxon>
        <taxon>Ktedonobacterales</taxon>
        <taxon>Dictyobacteraceae</taxon>
        <taxon>Dictyobacter</taxon>
    </lineage>
</organism>
<dbReference type="Gene3D" id="6.10.340.10">
    <property type="match status" value="1"/>
</dbReference>
<keyword evidence="5" id="KW-1185">Reference proteome</keyword>
<feature type="domain" description="HAMP" evidence="3">
    <location>
        <begin position="259"/>
        <end position="311"/>
    </location>
</feature>
<gene>
    <name evidence="4" type="ORF">KDK_19760</name>
</gene>
<accession>A0A402AGF3</accession>
<keyword evidence="2" id="KW-0812">Transmembrane</keyword>
<dbReference type="PROSITE" id="PS50885">
    <property type="entry name" value="HAMP"/>
    <property type="match status" value="2"/>
</dbReference>
<evidence type="ECO:0000313" key="5">
    <source>
        <dbReference type="Proteomes" id="UP000287188"/>
    </source>
</evidence>
<dbReference type="SMART" id="SM00304">
    <property type="entry name" value="HAMP"/>
    <property type="match status" value="3"/>
</dbReference>
<protein>
    <recommendedName>
        <fullName evidence="3">HAMP domain-containing protein</fullName>
    </recommendedName>
</protein>
<dbReference type="Proteomes" id="UP000287188">
    <property type="component" value="Unassembled WGS sequence"/>
</dbReference>
<dbReference type="SUPFAM" id="SSF158472">
    <property type="entry name" value="HAMP domain-like"/>
    <property type="match status" value="1"/>
</dbReference>
<name>A0A402AGF3_9CHLR</name>
<dbReference type="PANTHER" id="PTHR32089">
    <property type="entry name" value="METHYL-ACCEPTING CHEMOTAXIS PROTEIN MCPB"/>
    <property type="match status" value="1"/>
</dbReference>
<dbReference type="RefSeq" id="WP_126549751.1">
    <property type="nucleotide sequence ID" value="NZ_BIFS01000001.1"/>
</dbReference>
<keyword evidence="2" id="KW-1133">Transmembrane helix</keyword>
<evidence type="ECO:0000256" key="1">
    <source>
        <dbReference type="SAM" id="MobiDB-lite"/>
    </source>
</evidence>
<feature type="region of interest" description="Disordered" evidence="1">
    <location>
        <begin position="611"/>
        <end position="636"/>
    </location>
</feature>
<dbReference type="Gene3D" id="1.10.287.950">
    <property type="entry name" value="Methyl-accepting chemotaxis protein"/>
    <property type="match status" value="1"/>
</dbReference>
<comment type="caution">
    <text evidence="4">The sequence shown here is derived from an EMBL/GenBank/DDBJ whole genome shotgun (WGS) entry which is preliminary data.</text>
</comment>
<feature type="transmembrane region" description="Helical" evidence="2">
    <location>
        <begin position="236"/>
        <end position="257"/>
    </location>
</feature>
<dbReference type="Pfam" id="PF00672">
    <property type="entry name" value="HAMP"/>
    <property type="match status" value="1"/>
</dbReference>
<dbReference type="CDD" id="cd06225">
    <property type="entry name" value="HAMP"/>
    <property type="match status" value="1"/>
</dbReference>
<dbReference type="AlphaFoldDB" id="A0A402AGF3"/>
<feature type="transmembrane region" description="Helical" evidence="2">
    <location>
        <begin position="34"/>
        <end position="54"/>
    </location>
</feature>
<keyword evidence="2" id="KW-0472">Membrane</keyword>
<reference evidence="5" key="1">
    <citation type="submission" date="2018-12" db="EMBL/GenBank/DDBJ databases">
        <title>Tengunoibacter tsumagoiensis gen. nov., sp. nov., Dictyobacter kobayashii sp. nov., D. alpinus sp. nov., and D. joshuensis sp. nov. and description of Dictyobacteraceae fam. nov. within the order Ktedonobacterales isolated from Tengu-no-mugimeshi.</title>
        <authorList>
            <person name="Wang C.M."/>
            <person name="Zheng Y."/>
            <person name="Sakai Y."/>
            <person name="Toyoda A."/>
            <person name="Minakuchi Y."/>
            <person name="Abe K."/>
            <person name="Yokota A."/>
            <person name="Yabe S."/>
        </authorList>
    </citation>
    <scope>NUCLEOTIDE SEQUENCE [LARGE SCALE GENOMIC DNA]</scope>
    <source>
        <strain evidence="5">Uno11</strain>
    </source>
</reference>
<evidence type="ECO:0000313" key="4">
    <source>
        <dbReference type="EMBL" id="GCE18176.1"/>
    </source>
</evidence>
<proteinExistence type="predicted"/>
<dbReference type="EMBL" id="BIFS01000001">
    <property type="protein sequence ID" value="GCE18176.1"/>
    <property type="molecule type" value="Genomic_DNA"/>
</dbReference>
<feature type="compositionally biased region" description="Polar residues" evidence="1">
    <location>
        <begin position="611"/>
        <end position="622"/>
    </location>
</feature>
<dbReference type="InterPro" id="IPR003660">
    <property type="entry name" value="HAMP_dom"/>
</dbReference>
<dbReference type="OrthoDB" id="142943at2"/>
<evidence type="ECO:0000256" key="2">
    <source>
        <dbReference type="SAM" id="Phobius"/>
    </source>
</evidence>